<gene>
    <name evidence="1" type="ORF">ONB1V03_LOCUS4665</name>
</gene>
<name>A0A7R9QGX2_9ACAR</name>
<protein>
    <submittedName>
        <fullName evidence="1">Uncharacterized protein</fullName>
    </submittedName>
</protein>
<dbReference type="OrthoDB" id="6511348at2759"/>
<reference evidence="1" key="1">
    <citation type="submission" date="2020-11" db="EMBL/GenBank/DDBJ databases">
        <authorList>
            <person name="Tran Van P."/>
        </authorList>
    </citation>
    <scope>NUCLEOTIDE SEQUENCE</scope>
</reference>
<dbReference type="PANTHER" id="PTHR32046:SF11">
    <property type="entry name" value="IMMUNE-ASSOCIATED NUCLEOTIDE-BINDING PROTEIN 10-LIKE"/>
    <property type="match status" value="1"/>
</dbReference>
<sequence>MLYKELKELEQKIFNTILEGKLRALNRIMKDLQDDKTLEVQKVAAIGDAISQFDEILPVFAKENTIFRERFYHGAPLFVRFCTILKAICLIAEQTTDYNTSNLQSLKQNYQEVLDWYRIKCIGRRMASCYVKGMLVLPGVGDWVSDWDRHYEKYKKYYEESTWFQWIKYAENLGGEGWRLWCGWTTYCNLIDTWDTRAHDEVQFEPLELKITSETLKGEEGYHRDVLAEYRKRVEVVMSKFFDDIRKRPPNVDIKYGRETIYCFDNEAFRFAVASAPPNNMVFDDMLKRDYEINWQRSVKECDRLLERIISIPPHKVMDTLSLNNSKQNILLLTKPLADIAKNISDNVKQCERHKKRIHEFTGDIKALLEEISRYGKLAMLV</sequence>
<dbReference type="AlphaFoldDB" id="A0A7R9QGX2"/>
<dbReference type="EMBL" id="CAJPVJ010001667">
    <property type="protein sequence ID" value="CAG2165119.1"/>
    <property type="molecule type" value="Genomic_DNA"/>
</dbReference>
<dbReference type="EMBL" id="OC916492">
    <property type="protein sequence ID" value="CAD7644426.1"/>
    <property type="molecule type" value="Genomic_DNA"/>
</dbReference>
<evidence type="ECO:0000313" key="2">
    <source>
        <dbReference type="Proteomes" id="UP000728032"/>
    </source>
</evidence>
<organism evidence="1">
    <name type="scientific">Oppiella nova</name>
    <dbReference type="NCBI Taxonomy" id="334625"/>
    <lineage>
        <taxon>Eukaryota</taxon>
        <taxon>Metazoa</taxon>
        <taxon>Ecdysozoa</taxon>
        <taxon>Arthropoda</taxon>
        <taxon>Chelicerata</taxon>
        <taxon>Arachnida</taxon>
        <taxon>Acari</taxon>
        <taxon>Acariformes</taxon>
        <taxon>Sarcoptiformes</taxon>
        <taxon>Oribatida</taxon>
        <taxon>Brachypylina</taxon>
        <taxon>Oppioidea</taxon>
        <taxon>Oppiidae</taxon>
        <taxon>Oppiella</taxon>
    </lineage>
</organism>
<keyword evidence="2" id="KW-1185">Reference proteome</keyword>
<accession>A0A7R9QGX2</accession>
<evidence type="ECO:0000313" key="1">
    <source>
        <dbReference type="EMBL" id="CAD7644426.1"/>
    </source>
</evidence>
<dbReference type="PANTHER" id="PTHR32046">
    <property type="entry name" value="G DOMAIN-CONTAINING PROTEIN"/>
    <property type="match status" value="1"/>
</dbReference>
<dbReference type="Proteomes" id="UP000728032">
    <property type="component" value="Unassembled WGS sequence"/>
</dbReference>
<proteinExistence type="predicted"/>